<dbReference type="Gene3D" id="3.40.50.300">
    <property type="entry name" value="P-loop containing nucleotide triphosphate hydrolases"/>
    <property type="match status" value="1"/>
</dbReference>
<dbReference type="SUPFAM" id="SSF52540">
    <property type="entry name" value="P-loop containing nucleoside triphosphate hydrolases"/>
    <property type="match status" value="1"/>
</dbReference>
<reference evidence="1" key="1">
    <citation type="submission" date="2020-12" db="EMBL/GenBank/DDBJ databases">
        <authorList>
            <person name="Huq M.A."/>
        </authorList>
    </citation>
    <scope>NUCLEOTIDE SEQUENCE</scope>
    <source>
        <strain evidence="1">MAHUQ-46</strain>
    </source>
</reference>
<dbReference type="AlphaFoldDB" id="A0A934MRF6"/>
<organism evidence="1 2">
    <name type="scientific">Paenibacillus roseus</name>
    <dbReference type="NCBI Taxonomy" id="2798579"/>
    <lineage>
        <taxon>Bacteria</taxon>
        <taxon>Bacillati</taxon>
        <taxon>Bacillota</taxon>
        <taxon>Bacilli</taxon>
        <taxon>Bacillales</taxon>
        <taxon>Paenibacillaceae</taxon>
        <taxon>Paenibacillus</taxon>
    </lineage>
</organism>
<evidence type="ECO:0000313" key="1">
    <source>
        <dbReference type="EMBL" id="MBJ6364211.1"/>
    </source>
</evidence>
<keyword evidence="1" id="KW-0378">Hydrolase</keyword>
<keyword evidence="2" id="KW-1185">Reference proteome</keyword>
<keyword evidence="1" id="KW-0067">ATP-binding</keyword>
<sequence>MSSYGQQFLSKVIDSGDLSAFTRFGITREYFVTAAEKSAVDYVFSYADTNGGRTPSYATFAAENPDVMYIPDVTDEFTFLAREIKDSYGKRQFAELVNKEVAGMYETMRSDELISALQERLEAIKIGTSVRESIGKTLAELKDEFRAEYDKRKSGKSFRLWKTPFRALNEQIGGLYSGDVYGIMAESGRGKTYLSEVIVDELLRQGAKVLVKSYEVKGYPWLSRLISIITAREGALTSEELAVKIGLPNKAVLSGKLDGDIEAYFFDILAALDTYYPGKLYLQAKSDAGLTRTLDDLDRELQAEDVDAVVIDAFYNLDDVYGRNANKTAGGAAEQAARRLERIIGERDVVGIYTIQARTEKSDESDEGERELRLPGRERIKTTGALLDITTNLFAFDSVNGNGKLGVEKGRNGGEGFTIDLIALMDYGVLRELPDAEEAAGQFVGNF</sequence>
<dbReference type="Proteomes" id="UP000640274">
    <property type="component" value="Unassembled WGS sequence"/>
</dbReference>
<keyword evidence="1" id="KW-0547">Nucleotide-binding</keyword>
<accession>A0A934MRF6</accession>
<dbReference type="EMBL" id="JAELUP010000117">
    <property type="protein sequence ID" value="MBJ6364211.1"/>
    <property type="molecule type" value="Genomic_DNA"/>
</dbReference>
<proteinExistence type="predicted"/>
<dbReference type="InterPro" id="IPR027417">
    <property type="entry name" value="P-loop_NTPase"/>
</dbReference>
<comment type="caution">
    <text evidence="1">The sequence shown here is derived from an EMBL/GenBank/DDBJ whole genome shotgun (WGS) entry which is preliminary data.</text>
</comment>
<name>A0A934MRF6_9BACL</name>
<gene>
    <name evidence="1" type="ORF">JFN88_23625</name>
</gene>
<dbReference type="RefSeq" id="WP_199021807.1">
    <property type="nucleotide sequence ID" value="NZ_JAELUP010000117.1"/>
</dbReference>
<keyword evidence="1" id="KW-0347">Helicase</keyword>
<protein>
    <submittedName>
        <fullName evidence="1">DNA helicase</fullName>
    </submittedName>
</protein>
<evidence type="ECO:0000313" key="2">
    <source>
        <dbReference type="Proteomes" id="UP000640274"/>
    </source>
</evidence>
<dbReference type="GO" id="GO:0004386">
    <property type="term" value="F:helicase activity"/>
    <property type="evidence" value="ECO:0007669"/>
    <property type="project" value="UniProtKB-KW"/>
</dbReference>